<dbReference type="EMBL" id="FWXT01000006">
    <property type="protein sequence ID" value="SMD08457.1"/>
    <property type="molecule type" value="Genomic_DNA"/>
</dbReference>
<organism evidence="2 3">
    <name type="scientific">Pedobacter africanus</name>
    <dbReference type="NCBI Taxonomy" id="151894"/>
    <lineage>
        <taxon>Bacteria</taxon>
        <taxon>Pseudomonadati</taxon>
        <taxon>Bacteroidota</taxon>
        <taxon>Sphingobacteriia</taxon>
        <taxon>Sphingobacteriales</taxon>
        <taxon>Sphingobacteriaceae</taxon>
        <taxon>Pedobacter</taxon>
    </lineage>
</organism>
<dbReference type="RefSeq" id="WP_084241544.1">
    <property type="nucleotide sequence ID" value="NZ_FWXT01000006.1"/>
</dbReference>
<gene>
    <name evidence="2" type="ORF">SAMN04488524_4767</name>
</gene>
<keyword evidence="1" id="KW-1133">Transmembrane helix</keyword>
<keyword evidence="1" id="KW-0472">Membrane</keyword>
<keyword evidence="3" id="KW-1185">Reference proteome</keyword>
<sequence>MLALVVQKKVKASSIIETIVAVLILLLSFAAGIAMYNQVVLSTYSGLKLRAKLEQGFVADSLVCSGKFEDGAVDRQDLRFEVSYKAHDSYPALLVMHVEGYDLAGNKLSDLLKMVRRPDEKD</sequence>
<dbReference type="Proteomes" id="UP000192756">
    <property type="component" value="Unassembled WGS sequence"/>
</dbReference>
<feature type="transmembrane region" description="Helical" evidence="1">
    <location>
        <begin position="12"/>
        <end position="36"/>
    </location>
</feature>
<reference evidence="3" key="1">
    <citation type="submission" date="2017-04" db="EMBL/GenBank/DDBJ databases">
        <authorList>
            <person name="Varghese N."/>
            <person name="Submissions S."/>
        </authorList>
    </citation>
    <scope>NUCLEOTIDE SEQUENCE [LARGE SCALE GENOMIC DNA]</scope>
    <source>
        <strain evidence="3">DSM 12126</strain>
    </source>
</reference>
<evidence type="ECO:0000313" key="3">
    <source>
        <dbReference type="Proteomes" id="UP000192756"/>
    </source>
</evidence>
<proteinExistence type="predicted"/>
<accession>A0A1W2EFL7</accession>
<evidence type="ECO:0008006" key="4">
    <source>
        <dbReference type="Google" id="ProtNLM"/>
    </source>
</evidence>
<dbReference type="STRING" id="151894.SAMN04488524_4767"/>
<protein>
    <recommendedName>
        <fullName evidence="4">Prepilin-type N-terminal cleavage/methylation domain-containing protein</fullName>
    </recommendedName>
</protein>
<dbReference type="AlphaFoldDB" id="A0A1W2EFL7"/>
<evidence type="ECO:0000256" key="1">
    <source>
        <dbReference type="SAM" id="Phobius"/>
    </source>
</evidence>
<dbReference type="OrthoDB" id="770121at2"/>
<keyword evidence="1" id="KW-0812">Transmembrane</keyword>
<name>A0A1W2EFL7_9SPHI</name>
<evidence type="ECO:0000313" key="2">
    <source>
        <dbReference type="EMBL" id="SMD08457.1"/>
    </source>
</evidence>